<feature type="transmembrane region" description="Helical" evidence="1">
    <location>
        <begin position="45"/>
        <end position="69"/>
    </location>
</feature>
<proteinExistence type="predicted"/>
<feature type="transmembrane region" description="Helical" evidence="1">
    <location>
        <begin position="81"/>
        <end position="102"/>
    </location>
</feature>
<evidence type="ECO:0000256" key="1">
    <source>
        <dbReference type="SAM" id="Phobius"/>
    </source>
</evidence>
<dbReference type="EMBL" id="CP116968">
    <property type="protein sequence ID" value="WNM62873.1"/>
    <property type="molecule type" value="Genomic_DNA"/>
</dbReference>
<dbReference type="Proteomes" id="UP001302494">
    <property type="component" value="Chromosome"/>
</dbReference>
<keyword evidence="3" id="KW-1185">Reference proteome</keyword>
<accession>A0AA96GKB8</accession>
<evidence type="ECO:0000313" key="2">
    <source>
        <dbReference type="EMBL" id="WNM62873.1"/>
    </source>
</evidence>
<protein>
    <submittedName>
        <fullName evidence="2">Uncharacterized protein</fullName>
    </submittedName>
</protein>
<dbReference type="KEGG" id="nneo:PQG83_03730"/>
<dbReference type="RefSeq" id="WP_312746910.1">
    <property type="nucleotide sequence ID" value="NZ_CP116968.1"/>
</dbReference>
<dbReference type="AlphaFoldDB" id="A0AA96GKB8"/>
<gene>
    <name evidence="2" type="ORF">PQG83_03730</name>
</gene>
<keyword evidence="1" id="KW-1133">Transmembrane helix</keyword>
<reference evidence="2 3" key="1">
    <citation type="submission" date="2023-01" db="EMBL/GenBank/DDBJ databases">
        <title>Cultivation and genomic characterization of new, ubiquitous marine nitrite-oxidizing bacteria from the Nitrospirales.</title>
        <authorList>
            <person name="Mueller A.J."/>
            <person name="Daebeler A."/>
            <person name="Herbold C.W."/>
            <person name="Kirkegaard R.H."/>
            <person name="Daims H."/>
        </authorList>
    </citation>
    <scope>NUCLEOTIDE SEQUENCE [LARGE SCALE GENOMIC DNA]</scope>
    <source>
        <strain evidence="2 3">DK</strain>
    </source>
</reference>
<sequence length="110" mass="12263">MKMAMAWITSWPAWMILLSAGVTVGLPRVPYYQEGLPYIYDLGGIALVTWFIGLGFLILGLYFVVMGCVSAGWFLSRRLTAVLFGGVALILACGCHWFYLFLLEMSVRVT</sequence>
<keyword evidence="1" id="KW-0812">Transmembrane</keyword>
<keyword evidence="1" id="KW-0472">Membrane</keyword>
<evidence type="ECO:0000313" key="3">
    <source>
        <dbReference type="Proteomes" id="UP001302494"/>
    </source>
</evidence>
<name>A0AA96GKB8_9BACT</name>
<organism evidence="2 3">
    <name type="scientific">Candidatus Nitrospira neomarina</name>
    <dbReference type="NCBI Taxonomy" id="3020899"/>
    <lineage>
        <taxon>Bacteria</taxon>
        <taxon>Pseudomonadati</taxon>
        <taxon>Nitrospirota</taxon>
        <taxon>Nitrospiria</taxon>
        <taxon>Nitrospirales</taxon>
        <taxon>Nitrospiraceae</taxon>
        <taxon>Nitrospira</taxon>
    </lineage>
</organism>